<reference evidence="1" key="1">
    <citation type="submission" date="2014-11" db="EMBL/GenBank/DDBJ databases">
        <authorList>
            <person name="Amaro Gonzalez C."/>
        </authorList>
    </citation>
    <scope>NUCLEOTIDE SEQUENCE</scope>
</reference>
<evidence type="ECO:0000313" key="1">
    <source>
        <dbReference type="EMBL" id="JAI04127.1"/>
    </source>
</evidence>
<protein>
    <submittedName>
        <fullName evidence="1">Uncharacterized protein</fullName>
    </submittedName>
</protein>
<dbReference type="AlphaFoldDB" id="A0A0E9XNW9"/>
<proteinExistence type="predicted"/>
<reference evidence="1" key="2">
    <citation type="journal article" date="2015" name="Fish Shellfish Immunol.">
        <title>Early steps in the European eel (Anguilla anguilla)-Vibrio vulnificus interaction in the gills: Role of the RtxA13 toxin.</title>
        <authorList>
            <person name="Callol A."/>
            <person name="Pajuelo D."/>
            <person name="Ebbesson L."/>
            <person name="Teles M."/>
            <person name="MacKenzie S."/>
            <person name="Amaro C."/>
        </authorList>
    </citation>
    <scope>NUCLEOTIDE SEQUENCE</scope>
</reference>
<sequence length="21" mass="2492">MFNISQTFHFCHYKTRSACIG</sequence>
<dbReference type="EMBL" id="GBXM01004451">
    <property type="protein sequence ID" value="JAI04127.1"/>
    <property type="molecule type" value="Transcribed_RNA"/>
</dbReference>
<name>A0A0E9XNW9_ANGAN</name>
<organism evidence="1">
    <name type="scientific">Anguilla anguilla</name>
    <name type="common">European freshwater eel</name>
    <name type="synonym">Muraena anguilla</name>
    <dbReference type="NCBI Taxonomy" id="7936"/>
    <lineage>
        <taxon>Eukaryota</taxon>
        <taxon>Metazoa</taxon>
        <taxon>Chordata</taxon>
        <taxon>Craniata</taxon>
        <taxon>Vertebrata</taxon>
        <taxon>Euteleostomi</taxon>
        <taxon>Actinopterygii</taxon>
        <taxon>Neopterygii</taxon>
        <taxon>Teleostei</taxon>
        <taxon>Anguilliformes</taxon>
        <taxon>Anguillidae</taxon>
        <taxon>Anguilla</taxon>
    </lineage>
</organism>
<accession>A0A0E9XNW9</accession>